<accession>U2YEZ0</accession>
<gene>
    <name evidence="2" type="ORF">MBEHAL_1236</name>
</gene>
<feature type="transmembrane region" description="Helical" evidence="1">
    <location>
        <begin position="231"/>
        <end position="248"/>
    </location>
</feature>
<name>U2YEZ0_9EURY</name>
<dbReference type="Proteomes" id="UP000016986">
    <property type="component" value="Unassembled WGS sequence"/>
</dbReference>
<evidence type="ECO:0000256" key="1">
    <source>
        <dbReference type="SAM" id="Phobius"/>
    </source>
</evidence>
<feature type="transmembrane region" description="Helical" evidence="1">
    <location>
        <begin position="524"/>
        <end position="542"/>
    </location>
</feature>
<keyword evidence="3" id="KW-1185">Reference proteome</keyword>
<organism evidence="2 3">
    <name type="scientific">Halarchaeum acidiphilum MH1-52-1</name>
    <dbReference type="NCBI Taxonomy" id="1261545"/>
    <lineage>
        <taxon>Archaea</taxon>
        <taxon>Methanobacteriati</taxon>
        <taxon>Methanobacteriota</taxon>
        <taxon>Stenosarchaea group</taxon>
        <taxon>Halobacteria</taxon>
        <taxon>Halobacteriales</taxon>
        <taxon>Halobacteriaceae</taxon>
    </lineage>
</organism>
<keyword evidence="1" id="KW-0812">Transmembrane</keyword>
<feature type="transmembrane region" description="Helical" evidence="1">
    <location>
        <begin position="346"/>
        <end position="374"/>
    </location>
</feature>
<proteinExistence type="predicted"/>
<dbReference type="eggNOG" id="arCOG11569">
    <property type="taxonomic scope" value="Archaea"/>
</dbReference>
<dbReference type="AlphaFoldDB" id="U2YEZ0"/>
<dbReference type="eggNOG" id="arCOG10206">
    <property type="taxonomic scope" value="Archaea"/>
</dbReference>
<dbReference type="EMBL" id="BATA01000024">
    <property type="protein sequence ID" value="GAD52476.1"/>
    <property type="molecule type" value="Genomic_DNA"/>
</dbReference>
<comment type="caution">
    <text evidence="2">The sequence shown here is derived from an EMBL/GenBank/DDBJ whole genome shotgun (WGS) entry which is preliminary data.</text>
</comment>
<keyword evidence="1" id="KW-0472">Membrane</keyword>
<sequence>MTQHLFNTAEILDTNLWVFGALQTNDHAVVPLAEIACGDATSAINAYMVQEALAAFDRTQSLSAAARNTAKTSFLTRITRMTGLIETPSIRDGVRRSCESSDQRQQFKPLHASGEFRQKTHRFSFLRSTSGSEIQRFSGTANRSPNSSHSQSNRTFFWYASMGCPMPTLQVKTLWIERAAAYAGFNRLAERLGLPATGAFLFTLVVVLFHLPVLSAVGWLQTGTLSFVSNPGEVFQVVAWPVMVWILLRTKVRYRTAINGLPDAIDADLEELDIEGRLIGRLLTAMGVPENPTGKTDADLDVLVHQPVRYVVLGVGLAVYWAQLLTNPAGLIGPVAELAGQAVAVVRFYVIIPFVLYPIGAEFLAAVVGALVVLPFKIERATLINFSDPHGYAGLVPAGILFKSVSVFYFVLLTLFAVFQTIAAGTSPTDLFSSGLLITGLAVGLVLFFGPMLWIKSYLAAAKGAKIEALADTSRAVGSTDELFPYAEPESTDDASQYTYNYIRMEWVQATSEFPIEFAMVQEVLFALVLPYVTSLLFNYALRSAV</sequence>
<feature type="transmembrane region" description="Helical" evidence="1">
    <location>
        <begin position="431"/>
        <end position="455"/>
    </location>
</feature>
<evidence type="ECO:0000313" key="2">
    <source>
        <dbReference type="EMBL" id="GAD52476.1"/>
    </source>
</evidence>
<feature type="transmembrane region" description="Helical" evidence="1">
    <location>
        <begin position="192"/>
        <end position="211"/>
    </location>
</feature>
<keyword evidence="1" id="KW-1133">Transmembrane helix</keyword>
<evidence type="ECO:0000313" key="3">
    <source>
        <dbReference type="Proteomes" id="UP000016986"/>
    </source>
</evidence>
<reference evidence="2 3" key="1">
    <citation type="submission" date="2013-09" db="EMBL/GenBank/DDBJ databases">
        <title>Whole genome sequencing of Halarchaeum acidiphilum strain MH1-52-1.</title>
        <authorList>
            <person name="Shimane Y."/>
            <person name="Minegishi H."/>
            <person name="Nishi S."/>
            <person name="Echigo A."/>
            <person name="Shuto A."/>
            <person name="Konishi M."/>
            <person name="Ito T."/>
            <person name="Ohkuma M."/>
            <person name="Ohta Y."/>
            <person name="Nagano Y."/>
            <person name="Tsubouchi T."/>
            <person name="Mori K."/>
            <person name="Usui K."/>
            <person name="Kamekura M."/>
            <person name="Usami R."/>
            <person name="Takaki Y."/>
            <person name="Hatada Y."/>
        </authorList>
    </citation>
    <scope>NUCLEOTIDE SEQUENCE [LARGE SCALE GENOMIC DNA]</scope>
    <source>
        <strain evidence="2 3">JCM 16109</strain>
    </source>
</reference>
<protein>
    <submittedName>
        <fullName evidence="2">Uncharacterized protein</fullName>
    </submittedName>
</protein>
<feature type="transmembrane region" description="Helical" evidence="1">
    <location>
        <begin position="395"/>
        <end position="419"/>
    </location>
</feature>